<feature type="domain" description="GGDEF" evidence="5">
    <location>
        <begin position="321"/>
        <end position="459"/>
    </location>
</feature>
<dbReference type="AlphaFoldDB" id="A0A4V1E0Z6"/>
<dbReference type="PROSITE" id="PS50887">
    <property type="entry name" value="GGDEF"/>
    <property type="match status" value="1"/>
</dbReference>
<comment type="catalytic activity">
    <reaction evidence="2">
        <text>2 GTP = 3',3'-c-di-GMP + 2 diphosphate</text>
        <dbReference type="Rhea" id="RHEA:24898"/>
        <dbReference type="ChEBI" id="CHEBI:33019"/>
        <dbReference type="ChEBI" id="CHEBI:37565"/>
        <dbReference type="ChEBI" id="CHEBI:58805"/>
        <dbReference type="EC" id="2.7.7.65"/>
    </reaction>
</comment>
<dbReference type="SUPFAM" id="SSF52172">
    <property type="entry name" value="CheY-like"/>
    <property type="match status" value="2"/>
</dbReference>
<dbReference type="NCBIfam" id="TIGR00254">
    <property type="entry name" value="GGDEF"/>
    <property type="match status" value="1"/>
</dbReference>
<dbReference type="EC" id="2.7.7.65" evidence="1"/>
<evidence type="ECO:0000259" key="5">
    <source>
        <dbReference type="PROSITE" id="PS50887"/>
    </source>
</evidence>
<dbReference type="PANTHER" id="PTHR45138">
    <property type="entry name" value="REGULATORY COMPONENTS OF SENSORY TRANSDUCTION SYSTEM"/>
    <property type="match status" value="1"/>
</dbReference>
<dbReference type="PANTHER" id="PTHR45138:SF9">
    <property type="entry name" value="DIGUANYLATE CYCLASE DGCM-RELATED"/>
    <property type="match status" value="1"/>
</dbReference>
<protein>
    <recommendedName>
        <fullName evidence="1">diguanylate cyclase</fullName>
        <ecNumber evidence="1">2.7.7.65</ecNumber>
    </recommendedName>
</protein>
<organism evidence="6 7">
    <name type="scientific">Pseudorhodobacter turbinis</name>
    <dbReference type="NCBI Taxonomy" id="2500533"/>
    <lineage>
        <taxon>Bacteria</taxon>
        <taxon>Pseudomonadati</taxon>
        <taxon>Pseudomonadota</taxon>
        <taxon>Alphaproteobacteria</taxon>
        <taxon>Rhodobacterales</taxon>
        <taxon>Paracoccaceae</taxon>
        <taxon>Pseudorhodobacter</taxon>
    </lineage>
</organism>
<dbReference type="PROSITE" id="PS50110">
    <property type="entry name" value="RESPONSE_REGULATORY"/>
    <property type="match status" value="2"/>
</dbReference>
<evidence type="ECO:0000313" key="6">
    <source>
        <dbReference type="EMBL" id="QCO56364.1"/>
    </source>
</evidence>
<dbReference type="GO" id="GO:0043709">
    <property type="term" value="P:cell adhesion involved in single-species biofilm formation"/>
    <property type="evidence" value="ECO:0007669"/>
    <property type="project" value="TreeGrafter"/>
</dbReference>
<dbReference type="Gene3D" id="3.40.50.2300">
    <property type="match status" value="1"/>
</dbReference>
<dbReference type="SMART" id="SM00267">
    <property type="entry name" value="GGDEF"/>
    <property type="match status" value="1"/>
</dbReference>
<dbReference type="RefSeq" id="WP_137194147.1">
    <property type="nucleotide sequence ID" value="NZ_CP039964.1"/>
</dbReference>
<keyword evidence="3" id="KW-0597">Phosphoprotein</keyword>
<evidence type="ECO:0000256" key="2">
    <source>
        <dbReference type="ARBA" id="ARBA00034247"/>
    </source>
</evidence>
<keyword evidence="7" id="KW-1185">Reference proteome</keyword>
<proteinExistence type="predicted"/>
<dbReference type="Gene3D" id="3.30.70.270">
    <property type="match status" value="1"/>
</dbReference>
<accession>A0A4V1E0Z6</accession>
<evidence type="ECO:0000256" key="1">
    <source>
        <dbReference type="ARBA" id="ARBA00012528"/>
    </source>
</evidence>
<dbReference type="EMBL" id="CP039964">
    <property type="protein sequence ID" value="QCO56364.1"/>
    <property type="molecule type" value="Genomic_DNA"/>
</dbReference>
<evidence type="ECO:0000313" key="7">
    <source>
        <dbReference type="Proteomes" id="UP000298631"/>
    </source>
</evidence>
<dbReference type="Proteomes" id="UP000298631">
    <property type="component" value="Chromosome"/>
</dbReference>
<dbReference type="GO" id="GO:0052621">
    <property type="term" value="F:diguanylate cyclase activity"/>
    <property type="evidence" value="ECO:0007669"/>
    <property type="project" value="UniProtKB-EC"/>
</dbReference>
<dbReference type="FunFam" id="3.30.70.270:FF:000001">
    <property type="entry name" value="Diguanylate cyclase domain protein"/>
    <property type="match status" value="1"/>
</dbReference>
<dbReference type="InterPro" id="IPR050469">
    <property type="entry name" value="Diguanylate_Cyclase"/>
</dbReference>
<gene>
    <name evidence="6" type="ORF">EOK75_11855</name>
</gene>
<dbReference type="InterPro" id="IPR029787">
    <property type="entry name" value="Nucleotide_cyclase"/>
</dbReference>
<dbReference type="InterPro" id="IPR000160">
    <property type="entry name" value="GGDEF_dom"/>
</dbReference>
<dbReference type="InterPro" id="IPR011006">
    <property type="entry name" value="CheY-like_superfamily"/>
</dbReference>
<sequence length="461" mass="49611">MAGKILIVDDVATNRIVYKVKLGAACYAPILASDGASCLALARSEKPDLILLDLVLPDMSGTEVLRHLRADPELASIPVVVFSAEADMKARLAALYAGADDFLAKSVDDQTLMARLRNLLRGREAMAELESGAAPIRALGFAELASGFHLPGSIALVSHRPETALRWRHDLGAHLPDQMTMMSREGALSEVQLTPVPDVFIIESDLADPMGGLRLMSELRSRPQTRHAAICIVKNGPANSDAAMAFDLGADDVVSNEMDPREFGQRVARLLQRKTAADKLRASVRDGLRMAVIDPLTGLHNRRYAISQLAEIASRARSSKRPFALMVIDLDRFKQVNDTFGHPAGDAVLTEVARRLAANIRGGDLLARIGGEEFLIALPNTDLANANTIAQRLCRAMQEVPFDIPGFAPLDLTASIGLAICDNGQTWTEEPVAAVIERADQALLMAKSGGRNQVTISHAAA</sequence>
<comment type="caution">
    <text evidence="3">Lacks conserved residue(s) required for the propagation of feature annotation.</text>
</comment>
<name>A0A4V1E0Z6_9RHOB</name>
<feature type="domain" description="Response regulatory" evidence="4">
    <location>
        <begin position="4"/>
        <end position="120"/>
    </location>
</feature>
<feature type="modified residue" description="4-aspartylphosphate" evidence="3">
    <location>
        <position position="53"/>
    </location>
</feature>
<dbReference type="InterPro" id="IPR001789">
    <property type="entry name" value="Sig_transdc_resp-reg_receiver"/>
</dbReference>
<dbReference type="Pfam" id="PF00072">
    <property type="entry name" value="Response_reg"/>
    <property type="match status" value="1"/>
</dbReference>
<dbReference type="OrthoDB" id="9812260at2"/>
<reference evidence="6 7" key="1">
    <citation type="submission" date="2019-05" db="EMBL/GenBank/DDBJ databases">
        <title>Pseudorhodobacter turbinis sp. nov., isolated from the gut of the Korean turban shell.</title>
        <authorList>
            <person name="Jeong Y.-S."/>
            <person name="Kang W.-R."/>
            <person name="Bae J.-W."/>
        </authorList>
    </citation>
    <scope>NUCLEOTIDE SEQUENCE [LARGE SCALE GENOMIC DNA]</scope>
    <source>
        <strain evidence="6 7">S12M18</strain>
    </source>
</reference>
<dbReference type="CDD" id="cd01949">
    <property type="entry name" value="GGDEF"/>
    <property type="match status" value="1"/>
</dbReference>
<dbReference type="GO" id="GO:0000160">
    <property type="term" value="P:phosphorelay signal transduction system"/>
    <property type="evidence" value="ECO:0007669"/>
    <property type="project" value="InterPro"/>
</dbReference>
<dbReference type="KEGG" id="pseb:EOK75_11855"/>
<dbReference type="GO" id="GO:0005886">
    <property type="term" value="C:plasma membrane"/>
    <property type="evidence" value="ECO:0007669"/>
    <property type="project" value="TreeGrafter"/>
</dbReference>
<dbReference type="InterPro" id="IPR043128">
    <property type="entry name" value="Rev_trsase/Diguanyl_cyclase"/>
</dbReference>
<feature type="domain" description="Response regulatory" evidence="4">
    <location>
        <begin position="153"/>
        <end position="271"/>
    </location>
</feature>
<dbReference type="GO" id="GO:1902201">
    <property type="term" value="P:negative regulation of bacterial-type flagellum-dependent cell motility"/>
    <property type="evidence" value="ECO:0007669"/>
    <property type="project" value="TreeGrafter"/>
</dbReference>
<evidence type="ECO:0000256" key="3">
    <source>
        <dbReference type="PROSITE-ProRule" id="PRU00169"/>
    </source>
</evidence>
<evidence type="ECO:0000259" key="4">
    <source>
        <dbReference type="PROSITE" id="PS50110"/>
    </source>
</evidence>
<dbReference type="Pfam" id="PF00990">
    <property type="entry name" value="GGDEF"/>
    <property type="match status" value="1"/>
</dbReference>
<dbReference type="SUPFAM" id="SSF55073">
    <property type="entry name" value="Nucleotide cyclase"/>
    <property type="match status" value="1"/>
</dbReference>
<dbReference type="SMART" id="SM00448">
    <property type="entry name" value="REC"/>
    <property type="match status" value="1"/>
</dbReference>